<proteinExistence type="predicted"/>
<evidence type="ECO:0000313" key="1">
    <source>
        <dbReference type="EMBL" id="NIF02123.1"/>
    </source>
</evidence>
<name>A0ABX0R2E6_9GAMM</name>
<evidence type="ECO:0008006" key="3">
    <source>
        <dbReference type="Google" id="ProtNLM"/>
    </source>
</evidence>
<evidence type="ECO:0000313" key="2">
    <source>
        <dbReference type="Proteomes" id="UP000780690"/>
    </source>
</evidence>
<sequence>MNLPARKYYPITEAAKRMQCQESDVLHLIAIGELDAYVFMNNFKLDDGKLMHLNMTEELVRRIDCFSSITGEQWSVYDIKKINNYDAIISSGYYAGTIDGLFYVDGLYLSPLEFGDDEIFVQQLSSERDLGGGDYPLDINFLRGEVTIEKRKICILEKDISSMSRREATESNKTIAKKAEIIPQLIKLIPEFNDVDVDETPAEKVVALVESIAASRGVEMPQMHIQTWRRYLGRK</sequence>
<dbReference type="Proteomes" id="UP000780690">
    <property type="component" value="Unassembled WGS sequence"/>
</dbReference>
<protein>
    <recommendedName>
        <fullName evidence="3">Phage protein</fullName>
    </recommendedName>
</protein>
<accession>A0ABX0R2E6</accession>
<dbReference type="RefSeq" id="WP_167140915.1">
    <property type="nucleotide sequence ID" value="NZ_VWXD01000006.1"/>
</dbReference>
<organism evidence="1 2">
    <name type="scientific">Candidatus Pantoea formicae</name>
    <dbReference type="NCBI Taxonomy" id="2608355"/>
    <lineage>
        <taxon>Bacteria</taxon>
        <taxon>Pseudomonadati</taxon>
        <taxon>Pseudomonadota</taxon>
        <taxon>Gammaproteobacteria</taxon>
        <taxon>Enterobacterales</taxon>
        <taxon>Erwiniaceae</taxon>
        <taxon>Pantoea</taxon>
    </lineage>
</organism>
<reference evidence="1 2" key="1">
    <citation type="journal article" date="2019" name="bioRxiv">
        <title>Bacteria contribute to plant secondary compound degradation in a generalist herbivore system.</title>
        <authorList>
            <person name="Francoeur C.B."/>
            <person name="Khadempour L."/>
            <person name="Moreira-Soto R.D."/>
            <person name="Gotting K."/>
            <person name="Book A.J."/>
            <person name="Pinto-Tomas A.A."/>
            <person name="Keefover-Ring K."/>
            <person name="Currie C.R."/>
        </authorList>
    </citation>
    <scope>NUCLEOTIDE SEQUENCE [LARGE SCALE GENOMIC DNA]</scope>
    <source>
        <strain evidence="1 2">Acro-805</strain>
    </source>
</reference>
<dbReference type="EMBL" id="VWXD01000006">
    <property type="protein sequence ID" value="NIF02123.1"/>
    <property type="molecule type" value="Genomic_DNA"/>
</dbReference>
<comment type="caution">
    <text evidence="1">The sequence shown here is derived from an EMBL/GenBank/DDBJ whole genome shotgun (WGS) entry which is preliminary data.</text>
</comment>
<keyword evidence="2" id="KW-1185">Reference proteome</keyword>
<gene>
    <name evidence="1" type="ORF">F3J38_18995</name>
</gene>